<dbReference type="Proteomes" id="UP000005297">
    <property type="component" value="Unassembled WGS sequence"/>
</dbReference>
<organism evidence="1 2">
    <name type="scientific">Mariprofundus ferrooxydans PV-1</name>
    <dbReference type="NCBI Taxonomy" id="314345"/>
    <lineage>
        <taxon>Bacteria</taxon>
        <taxon>Pseudomonadati</taxon>
        <taxon>Pseudomonadota</taxon>
        <taxon>Candidatius Mariprofundia</taxon>
        <taxon>Mariprofundales</taxon>
        <taxon>Mariprofundaceae</taxon>
        <taxon>Mariprofundus</taxon>
    </lineage>
</organism>
<evidence type="ECO:0000313" key="1">
    <source>
        <dbReference type="EMBL" id="EAU53564.1"/>
    </source>
</evidence>
<accession>Q0EWA7</accession>
<reference evidence="1 2" key="1">
    <citation type="submission" date="2006-09" db="EMBL/GenBank/DDBJ databases">
        <authorList>
            <person name="Emerson D."/>
            <person name="Ferriera S."/>
            <person name="Johnson J."/>
            <person name="Kravitz S."/>
            <person name="Halpern A."/>
            <person name="Remington K."/>
            <person name="Beeson K."/>
            <person name="Tran B."/>
            <person name="Rogers Y.-H."/>
            <person name="Friedman R."/>
            <person name="Venter J.C."/>
        </authorList>
    </citation>
    <scope>NUCLEOTIDE SEQUENCE [LARGE SCALE GENOMIC DNA]</scope>
    <source>
        <strain evidence="1 2">PV-1</strain>
    </source>
</reference>
<dbReference type="EMBL" id="AATS01000021">
    <property type="protein sequence ID" value="EAU53564.1"/>
    <property type="molecule type" value="Genomic_DNA"/>
</dbReference>
<dbReference type="HOGENOM" id="CLU_2862532_0_0_0"/>
<keyword evidence="2" id="KW-1185">Reference proteome</keyword>
<sequence>MQREFFSILATSELSDDERDLLEARIDEYLYHETLLINTTKLLALRDILHRRETIKKAKQDGTA</sequence>
<protein>
    <submittedName>
        <fullName evidence="1">Uncharacterized protein</fullName>
    </submittedName>
</protein>
<proteinExistence type="predicted"/>
<comment type="caution">
    <text evidence="1">The sequence shown here is derived from an EMBL/GenBank/DDBJ whole genome shotgun (WGS) entry which is preliminary data.</text>
</comment>
<name>Q0EWA7_9PROT</name>
<dbReference type="InParanoid" id="Q0EWA7"/>
<evidence type="ECO:0000313" key="2">
    <source>
        <dbReference type="Proteomes" id="UP000005297"/>
    </source>
</evidence>
<dbReference type="AlphaFoldDB" id="Q0EWA7"/>
<gene>
    <name evidence="1" type="ORF">SPV1_02963</name>
</gene>